<dbReference type="GO" id="GO:0006520">
    <property type="term" value="P:amino acid metabolic process"/>
    <property type="evidence" value="ECO:0007669"/>
    <property type="project" value="TreeGrafter"/>
</dbReference>
<dbReference type="Gene3D" id="3.90.1150.10">
    <property type="entry name" value="Aspartate Aminotransferase, domain 1"/>
    <property type="match status" value="1"/>
</dbReference>
<dbReference type="PANTHER" id="PTHR43795">
    <property type="entry name" value="BIFUNCTIONAL ASPARTATE AMINOTRANSFERASE AND GLUTAMATE/ASPARTATE-PREPHENATE AMINOTRANSFERASE-RELATED"/>
    <property type="match status" value="1"/>
</dbReference>
<evidence type="ECO:0000256" key="2">
    <source>
        <dbReference type="ARBA" id="ARBA00006312"/>
    </source>
</evidence>
<dbReference type="GO" id="GO:0008483">
    <property type="term" value="F:transaminase activity"/>
    <property type="evidence" value="ECO:0007669"/>
    <property type="project" value="UniProtKB-KW"/>
</dbReference>
<evidence type="ECO:0000256" key="4">
    <source>
        <dbReference type="ARBA" id="ARBA00022898"/>
    </source>
</evidence>
<dbReference type="InterPro" id="IPR015421">
    <property type="entry name" value="PyrdxlP-dep_Trfase_major"/>
</dbReference>
<organism evidence="8 9">
    <name type="scientific">Citrus x changshan-huyou</name>
    <dbReference type="NCBI Taxonomy" id="2935761"/>
    <lineage>
        <taxon>Eukaryota</taxon>
        <taxon>Viridiplantae</taxon>
        <taxon>Streptophyta</taxon>
        <taxon>Embryophyta</taxon>
        <taxon>Tracheophyta</taxon>
        <taxon>Spermatophyta</taxon>
        <taxon>Magnoliopsida</taxon>
        <taxon>eudicotyledons</taxon>
        <taxon>Gunneridae</taxon>
        <taxon>Pentapetalae</taxon>
        <taxon>rosids</taxon>
        <taxon>malvids</taxon>
        <taxon>Sapindales</taxon>
        <taxon>Rutaceae</taxon>
        <taxon>Aurantioideae</taxon>
        <taxon>Citrus</taxon>
    </lineage>
</organism>
<evidence type="ECO:0000313" key="8">
    <source>
        <dbReference type="EMBL" id="KAK9198084.1"/>
    </source>
</evidence>
<dbReference type="EMBL" id="JBCGBO010000005">
    <property type="protein sequence ID" value="KAK9198084.1"/>
    <property type="molecule type" value="Genomic_DNA"/>
</dbReference>
<gene>
    <name evidence="8" type="ORF">WN944_013267</name>
</gene>
<dbReference type="GO" id="GO:0016846">
    <property type="term" value="F:carbon-sulfur lyase activity"/>
    <property type="evidence" value="ECO:0007669"/>
    <property type="project" value="InterPro"/>
</dbReference>
<protein>
    <recommendedName>
        <fullName evidence="7">Alliinase C-terminal domain-containing protein</fullName>
    </recommendedName>
</protein>
<dbReference type="AlphaFoldDB" id="A0AAP0M3S2"/>
<dbReference type="CDD" id="cd00609">
    <property type="entry name" value="AAT_like"/>
    <property type="match status" value="1"/>
</dbReference>
<feature type="compositionally biased region" description="Low complexity" evidence="5">
    <location>
        <begin position="68"/>
        <end position="85"/>
    </location>
</feature>
<proteinExistence type="inferred from homology"/>
<dbReference type="Gene3D" id="2.10.25.30">
    <property type="entry name" value="EGF-like, alliinase"/>
    <property type="match status" value="1"/>
</dbReference>
<dbReference type="SUPFAM" id="SSF53383">
    <property type="entry name" value="PLP-dependent transferases"/>
    <property type="match status" value="1"/>
</dbReference>
<dbReference type="InterPro" id="IPR037029">
    <property type="entry name" value="Alliinase_N_sf"/>
</dbReference>
<name>A0AAP0M3S2_9ROSI</name>
<dbReference type="InterPro" id="IPR050478">
    <property type="entry name" value="Ethylene_sulfur-biosynth"/>
</dbReference>
<feature type="region of interest" description="Disordered" evidence="5">
    <location>
        <begin position="65"/>
        <end position="89"/>
    </location>
</feature>
<feature type="chain" id="PRO_5042975685" description="Alliinase C-terminal domain-containing protein" evidence="6">
    <location>
        <begin position="20"/>
        <end position="475"/>
    </location>
</feature>
<feature type="signal peptide" evidence="6">
    <location>
        <begin position="1"/>
        <end position="19"/>
    </location>
</feature>
<dbReference type="InterPro" id="IPR006948">
    <property type="entry name" value="Alliinase_C"/>
</dbReference>
<evidence type="ECO:0000259" key="7">
    <source>
        <dbReference type="Pfam" id="PF04864"/>
    </source>
</evidence>
<comment type="similarity">
    <text evidence="2">Belongs to the alliinase family.</text>
</comment>
<dbReference type="Proteomes" id="UP001428341">
    <property type="component" value="Unassembled WGS sequence"/>
</dbReference>
<dbReference type="PANTHER" id="PTHR43795:SF22">
    <property type="entry name" value="TRYPTOPHAN AMINOTRANSFERASE-RELATED PROTEIN 2"/>
    <property type="match status" value="1"/>
</dbReference>
<evidence type="ECO:0000256" key="1">
    <source>
        <dbReference type="ARBA" id="ARBA00001933"/>
    </source>
</evidence>
<comment type="cofactor">
    <cofactor evidence="1">
        <name>pyridoxal 5'-phosphate</name>
        <dbReference type="ChEBI" id="CHEBI:597326"/>
    </cofactor>
</comment>
<evidence type="ECO:0000256" key="5">
    <source>
        <dbReference type="SAM" id="MobiDB-lite"/>
    </source>
</evidence>
<comment type="caution">
    <text evidence="8">The sequence shown here is derived from an EMBL/GenBank/DDBJ whole genome shotgun (WGS) entry which is preliminary data.</text>
</comment>
<evidence type="ECO:0000256" key="3">
    <source>
        <dbReference type="ARBA" id="ARBA00022576"/>
    </source>
</evidence>
<dbReference type="Gene3D" id="3.40.640.10">
    <property type="entry name" value="Type I PLP-dependent aspartate aminotransferase-like (Major domain)"/>
    <property type="match status" value="1"/>
</dbReference>
<keyword evidence="4" id="KW-0663">Pyridoxal phosphate</keyword>
<evidence type="ECO:0000256" key="6">
    <source>
        <dbReference type="SAM" id="SignalP"/>
    </source>
</evidence>
<sequence>MAKITPLFSLKNLLVVSLALNVSLIWRAMHESEKCNFDSSFSLQQQRRSVMAGCVLKEKEHVSERTHLSLSSSPSPSPSSSLTSTDIQSQDGGERIINVDHDAVFARVDKDSSNSKSHCFGDPTMYEKYWQKAGDKTTIVIPGWQSLSYFSDVRNLCWFLEPEFAKEVVRLHKVVGNAITENHHIVVGTGSTQLFQAALYALSSQDASEPISVVSAAPYYSSYPSITDCVKSRLYKWAGDAKRFNKDGPYIELVTSPNNPDGSVRQSVVNRSGGILVHDLAYYWPQYTSITYPADHDLMLFTVSKSTGHAGTRIGWALVKDMEVAKKMTKYIELNTIGVSKDSQLRAAKVLKVVSDSCKPSGSEDECFFEFTNHQMSTRWKQLRMAVQKSGLFSVPELPSQFCTFLGRAFEPQPAFAWLKCEQEIEDCESFLKGNKILTRSGKHFGFSPKYVRISMLDRDENYNLFVQRLSKILS</sequence>
<keyword evidence="9" id="KW-1185">Reference proteome</keyword>
<dbReference type="Pfam" id="PF04864">
    <property type="entry name" value="Alliinase_C"/>
    <property type="match status" value="1"/>
</dbReference>
<evidence type="ECO:0000313" key="9">
    <source>
        <dbReference type="Proteomes" id="UP001428341"/>
    </source>
</evidence>
<reference evidence="8 9" key="1">
    <citation type="submission" date="2024-05" db="EMBL/GenBank/DDBJ databases">
        <title>Haplotype-resolved chromosome-level genome assembly of Huyou (Citrus changshanensis).</title>
        <authorList>
            <person name="Miao C."/>
            <person name="Chen W."/>
            <person name="Wu Y."/>
            <person name="Wang L."/>
            <person name="Zhao S."/>
            <person name="Grierson D."/>
            <person name="Xu C."/>
            <person name="Chen K."/>
        </authorList>
    </citation>
    <scope>NUCLEOTIDE SEQUENCE [LARGE SCALE GENOMIC DNA]</scope>
    <source>
        <strain evidence="8">01-14</strain>
        <tissue evidence="8">Leaf</tissue>
    </source>
</reference>
<keyword evidence="6" id="KW-0732">Signal</keyword>
<keyword evidence="3" id="KW-0808">Transferase</keyword>
<dbReference type="InterPro" id="IPR015424">
    <property type="entry name" value="PyrdxlP-dep_Trfase"/>
</dbReference>
<keyword evidence="3" id="KW-0032">Aminotransferase</keyword>
<feature type="domain" description="Alliinase C-terminal" evidence="7">
    <location>
        <begin position="120"/>
        <end position="473"/>
    </location>
</feature>
<accession>A0AAP0M3S2</accession>
<dbReference type="InterPro" id="IPR015422">
    <property type="entry name" value="PyrdxlP-dep_Trfase_small"/>
</dbReference>